<sequence length="562" mass="61823">MTSTPVSTTKSSSTVATKQEVDGKALFVHLASTLLELGLTLAASYYFSRWIAKKIQGDSHSDHTLDDLGIDKNSGGNVVTLLQRLLTSRHEATLKAMMEELEEHQMQWKEEQFKSGEAIAQQPQDDEQLFERLKTEQQYAALSDELTLQHQESMSYLSSLSTYELSIAQSNVIDPSNLTVTFSDIGGMDQIKSEIYDLVVLPLVRPDLFMSDSGLVSPPKGILLYGPPGTGKTMLAKAIAKESHATFVNVSLSSIMNKWFGESNKLISATFNLARKLAPSVVFIDEIDSFLSQRDSTEGSAVNSMKSEFLTLWDGLLSEKKNVTESDAAPVLPSPPIIVLGATNRPYDVDPAILRRLPRSFEIALPNYDSRLQLLNLFLQKQSMTEDAKQYVATLAKQTEGYSGSDLKEVCRAAAWEPVRELTSGASRKAVGCLNENPKQTIKRTSSGFPPRGTKARPVSKNDFVLALQKVKKTGESAMQFQKKEFLRKTEDRAAMEAEINKMNGMSSKRSPVPAHVDIQKLMAVALAAMGSVEHSNQDDKKQLVEDEGTDGPPDMTVDGTS</sequence>
<keyword evidence="8" id="KW-0812">Transmembrane</keyword>
<organism evidence="10 11">
    <name type="scientific">Cyclotella cryptica</name>
    <dbReference type="NCBI Taxonomy" id="29204"/>
    <lineage>
        <taxon>Eukaryota</taxon>
        <taxon>Sar</taxon>
        <taxon>Stramenopiles</taxon>
        <taxon>Ochrophyta</taxon>
        <taxon>Bacillariophyta</taxon>
        <taxon>Coscinodiscophyceae</taxon>
        <taxon>Thalassiosirophycidae</taxon>
        <taxon>Stephanodiscales</taxon>
        <taxon>Stephanodiscaceae</taxon>
        <taxon>Cyclotella</taxon>
    </lineage>
</organism>
<dbReference type="Gene3D" id="3.40.50.300">
    <property type="entry name" value="P-loop containing nucleotide triphosphate hydrolases"/>
    <property type="match status" value="1"/>
</dbReference>
<keyword evidence="11" id="KW-1185">Reference proteome</keyword>
<feature type="transmembrane region" description="Helical" evidence="8">
    <location>
        <begin position="26"/>
        <end position="47"/>
    </location>
</feature>
<dbReference type="PROSITE" id="PS00674">
    <property type="entry name" value="AAA"/>
    <property type="match status" value="1"/>
</dbReference>
<feature type="compositionally biased region" description="Basic and acidic residues" evidence="7">
    <location>
        <begin position="536"/>
        <end position="545"/>
    </location>
</feature>
<dbReference type="GO" id="GO:0005524">
    <property type="term" value="F:ATP binding"/>
    <property type="evidence" value="ECO:0007669"/>
    <property type="project" value="UniProtKB-KW"/>
</dbReference>
<keyword evidence="2 6" id="KW-0547">Nucleotide-binding</keyword>
<accession>A0ABD3PMG0</accession>
<gene>
    <name evidence="10" type="ORF">HJC23_002819</name>
</gene>
<keyword evidence="3" id="KW-1000">Mitochondrion outer membrane</keyword>
<keyword evidence="4 6" id="KW-0067">ATP-binding</keyword>
<dbReference type="InterPro" id="IPR003593">
    <property type="entry name" value="AAA+_ATPase"/>
</dbReference>
<dbReference type="InterPro" id="IPR027417">
    <property type="entry name" value="P-loop_NTPase"/>
</dbReference>
<dbReference type="Pfam" id="PF17862">
    <property type="entry name" value="AAA_lid_3"/>
    <property type="match status" value="1"/>
</dbReference>
<dbReference type="Proteomes" id="UP001516023">
    <property type="component" value="Unassembled WGS sequence"/>
</dbReference>
<evidence type="ECO:0000313" key="10">
    <source>
        <dbReference type="EMBL" id="KAL3789234.1"/>
    </source>
</evidence>
<evidence type="ECO:0000256" key="5">
    <source>
        <dbReference type="ARBA" id="ARBA00023128"/>
    </source>
</evidence>
<dbReference type="InterPro" id="IPR003959">
    <property type="entry name" value="ATPase_AAA_core"/>
</dbReference>
<protein>
    <recommendedName>
        <fullName evidence="9">AAA+ ATPase domain-containing protein</fullName>
    </recommendedName>
</protein>
<dbReference type="GO" id="GO:0005741">
    <property type="term" value="C:mitochondrial outer membrane"/>
    <property type="evidence" value="ECO:0007669"/>
    <property type="project" value="UniProtKB-SubCell"/>
</dbReference>
<evidence type="ECO:0000256" key="7">
    <source>
        <dbReference type="SAM" id="MobiDB-lite"/>
    </source>
</evidence>
<evidence type="ECO:0000256" key="4">
    <source>
        <dbReference type="ARBA" id="ARBA00022840"/>
    </source>
</evidence>
<dbReference type="InterPro" id="IPR003960">
    <property type="entry name" value="ATPase_AAA_CS"/>
</dbReference>
<dbReference type="SMART" id="SM00382">
    <property type="entry name" value="AAA"/>
    <property type="match status" value="1"/>
</dbReference>
<evidence type="ECO:0000256" key="6">
    <source>
        <dbReference type="RuleBase" id="RU003651"/>
    </source>
</evidence>
<evidence type="ECO:0000256" key="1">
    <source>
        <dbReference type="ARBA" id="ARBA00004572"/>
    </source>
</evidence>
<dbReference type="SUPFAM" id="SSF52540">
    <property type="entry name" value="P-loop containing nucleoside triphosphate hydrolases"/>
    <property type="match status" value="1"/>
</dbReference>
<comment type="subcellular location">
    <subcellularLocation>
        <location evidence="1">Mitochondrion outer membrane</location>
        <topology evidence="1">Single-pass membrane protein</topology>
    </subcellularLocation>
</comment>
<keyword evidence="8" id="KW-0472">Membrane</keyword>
<dbReference type="Pfam" id="PF00004">
    <property type="entry name" value="AAA"/>
    <property type="match status" value="1"/>
</dbReference>
<feature type="region of interest" description="Disordered" evidence="7">
    <location>
        <begin position="532"/>
        <end position="562"/>
    </location>
</feature>
<evidence type="ECO:0000256" key="2">
    <source>
        <dbReference type="ARBA" id="ARBA00022741"/>
    </source>
</evidence>
<evidence type="ECO:0000259" key="9">
    <source>
        <dbReference type="SMART" id="SM00382"/>
    </source>
</evidence>
<comment type="similarity">
    <text evidence="6">Belongs to the AAA ATPase family.</text>
</comment>
<dbReference type="InterPro" id="IPR041569">
    <property type="entry name" value="AAA_lid_3"/>
</dbReference>
<comment type="caution">
    <text evidence="10">The sequence shown here is derived from an EMBL/GenBank/DDBJ whole genome shotgun (WGS) entry which is preliminary data.</text>
</comment>
<dbReference type="PANTHER" id="PTHR45644:SF3">
    <property type="entry name" value="FI08533P-RELATED"/>
    <property type="match status" value="1"/>
</dbReference>
<keyword evidence="8" id="KW-1133">Transmembrane helix</keyword>
<evidence type="ECO:0000256" key="3">
    <source>
        <dbReference type="ARBA" id="ARBA00022787"/>
    </source>
</evidence>
<keyword evidence="5" id="KW-0496">Mitochondrion</keyword>
<evidence type="ECO:0000313" key="11">
    <source>
        <dbReference type="Proteomes" id="UP001516023"/>
    </source>
</evidence>
<dbReference type="InterPro" id="IPR051701">
    <property type="entry name" value="Mito_OM_Translocase_MSP1"/>
</dbReference>
<name>A0ABD3PMG0_9STRA</name>
<dbReference type="Gene3D" id="1.10.8.60">
    <property type="match status" value="1"/>
</dbReference>
<reference evidence="10 11" key="1">
    <citation type="journal article" date="2020" name="G3 (Bethesda)">
        <title>Improved Reference Genome for Cyclotella cryptica CCMP332, a Model for Cell Wall Morphogenesis, Salinity Adaptation, and Lipid Production in Diatoms (Bacillariophyta).</title>
        <authorList>
            <person name="Roberts W.R."/>
            <person name="Downey K.M."/>
            <person name="Ruck E.C."/>
            <person name="Traller J.C."/>
            <person name="Alverson A.J."/>
        </authorList>
    </citation>
    <scope>NUCLEOTIDE SEQUENCE [LARGE SCALE GENOMIC DNA]</scope>
    <source>
        <strain evidence="10 11">CCMP332</strain>
    </source>
</reference>
<proteinExistence type="inferred from homology"/>
<evidence type="ECO:0000256" key="8">
    <source>
        <dbReference type="SAM" id="Phobius"/>
    </source>
</evidence>
<feature type="domain" description="AAA+ ATPase" evidence="9">
    <location>
        <begin position="218"/>
        <end position="369"/>
    </location>
</feature>
<dbReference type="EMBL" id="JABMIG020000144">
    <property type="protein sequence ID" value="KAL3789234.1"/>
    <property type="molecule type" value="Genomic_DNA"/>
</dbReference>
<dbReference type="PANTHER" id="PTHR45644">
    <property type="entry name" value="AAA ATPASE, PUTATIVE (AFU_ORTHOLOGUE AFUA_2G12920)-RELATED-RELATED"/>
    <property type="match status" value="1"/>
</dbReference>
<dbReference type="AlphaFoldDB" id="A0ABD3PMG0"/>